<organism evidence="2 3">
    <name type="scientific">Candidatus Uhrbacteria bacterium GW2011_GWF2_39_13</name>
    <dbReference type="NCBI Taxonomy" id="1618995"/>
    <lineage>
        <taxon>Bacteria</taxon>
        <taxon>Candidatus Uhriibacteriota</taxon>
    </lineage>
</organism>
<dbReference type="InterPro" id="IPR012654">
    <property type="entry name" value="CHP02391"/>
</dbReference>
<evidence type="ECO:0000313" key="3">
    <source>
        <dbReference type="Proteomes" id="UP000033935"/>
    </source>
</evidence>
<dbReference type="AlphaFoldDB" id="A0A0G0MIB5"/>
<comment type="caution">
    <text evidence="2">The sequence shown here is derived from an EMBL/GenBank/DDBJ whole genome shotgun (WGS) entry which is preliminary data.</text>
</comment>
<sequence length="269" mass="30180">MSSKEIVSPFSQPQLMSIAHVLGDTANGLTGSEIAHLLISSKIIDCDSTNTKWKRIYNAFVEFQNKNQMSNNICKFITLAMAPECYTNDKELFKTRQEKLNKVLSFLGLELQEDGKLHRIAKVNTLSDAISRAARFKAKLEDRNVHLDVIAFAKAEIISDNYFHAVLEAMKSITVKIRNKTGYYTDGAELINAVFMGEAPVLAINELKTKTQIGEQKGFANLLIGLYGTFRNPTAHDPKIEWEMSEQDALDILTTISLAHRKLDKAILK</sequence>
<reference evidence="2 3" key="1">
    <citation type="journal article" date="2015" name="Nature">
        <title>rRNA introns, odd ribosomes, and small enigmatic genomes across a large radiation of phyla.</title>
        <authorList>
            <person name="Brown C.T."/>
            <person name="Hug L.A."/>
            <person name="Thomas B.C."/>
            <person name="Sharon I."/>
            <person name="Castelle C.J."/>
            <person name="Singh A."/>
            <person name="Wilkins M.J."/>
            <person name="Williams K.H."/>
            <person name="Banfield J.F."/>
        </authorList>
    </citation>
    <scope>NUCLEOTIDE SEQUENCE [LARGE SCALE GENOMIC DNA]</scope>
</reference>
<accession>A0A0G0MIB5</accession>
<evidence type="ECO:0000259" key="1">
    <source>
        <dbReference type="Pfam" id="PF09509"/>
    </source>
</evidence>
<evidence type="ECO:0000313" key="2">
    <source>
        <dbReference type="EMBL" id="KKR02898.1"/>
    </source>
</evidence>
<name>A0A0G0MIB5_9BACT</name>
<dbReference type="NCBIfam" id="TIGR02391">
    <property type="entry name" value="hypoth_ymh"/>
    <property type="match status" value="1"/>
</dbReference>
<proteinExistence type="predicted"/>
<protein>
    <recommendedName>
        <fullName evidence="1">Conserved hypothetical protein CHP02391 domain-containing protein</fullName>
    </recommendedName>
</protein>
<dbReference type="Pfam" id="PF09509">
    <property type="entry name" value="Hypoth_Ymh"/>
    <property type="match status" value="1"/>
</dbReference>
<dbReference type="EMBL" id="LBWG01000045">
    <property type="protein sequence ID" value="KKR02898.1"/>
    <property type="molecule type" value="Genomic_DNA"/>
</dbReference>
<feature type="domain" description="Conserved hypothetical protein CHP02391" evidence="1">
    <location>
        <begin position="143"/>
        <end position="263"/>
    </location>
</feature>
<dbReference type="Proteomes" id="UP000033935">
    <property type="component" value="Unassembled WGS sequence"/>
</dbReference>
<gene>
    <name evidence="2" type="ORF">UT30_C0045G0005</name>
</gene>